<comment type="pathway">
    <text evidence="11">Glycan degradation; trehalose degradation; D-glucose from alpha,alpha-trehalose: step 1/1.</text>
</comment>
<dbReference type="PANTHER" id="PTHR31616">
    <property type="entry name" value="TREHALASE"/>
    <property type="match status" value="1"/>
</dbReference>
<dbReference type="KEGG" id="nwr:E3U44_05520"/>
<feature type="domain" description="Trehalase-like N-terminal" evidence="13">
    <location>
        <begin position="4"/>
        <end position="127"/>
    </location>
</feature>
<evidence type="ECO:0000259" key="13">
    <source>
        <dbReference type="Pfam" id="PF19291"/>
    </source>
</evidence>
<organism evidence="14 15">
    <name type="scientific">Nitrosococcus wardiae</name>
    <dbReference type="NCBI Taxonomy" id="1814290"/>
    <lineage>
        <taxon>Bacteria</taxon>
        <taxon>Pseudomonadati</taxon>
        <taxon>Pseudomonadota</taxon>
        <taxon>Gammaproteobacteria</taxon>
        <taxon>Chromatiales</taxon>
        <taxon>Chromatiaceae</taxon>
        <taxon>Nitrosococcus</taxon>
    </lineage>
</organism>
<evidence type="ECO:0000313" key="15">
    <source>
        <dbReference type="Proteomes" id="UP000294325"/>
    </source>
</evidence>
<evidence type="ECO:0000313" key="14">
    <source>
        <dbReference type="EMBL" id="QBQ54023.1"/>
    </source>
</evidence>
<dbReference type="EC" id="3.2.1.28" evidence="3"/>
<dbReference type="FunFam" id="1.50.10.10:FF:000005">
    <property type="entry name" value="Glycosyl hydrolase, glucoamylase"/>
    <property type="match status" value="1"/>
</dbReference>
<evidence type="ECO:0000256" key="11">
    <source>
        <dbReference type="ARBA" id="ARBA00060615"/>
    </source>
</evidence>
<dbReference type="GO" id="GO:0004555">
    <property type="term" value="F:alpha,alpha-trehalase activity"/>
    <property type="evidence" value="ECO:0007669"/>
    <property type="project" value="UniProtKB-EC"/>
</dbReference>
<comment type="similarity">
    <text evidence="2">Belongs to the glycosyl hydrolase 15 family.</text>
</comment>
<dbReference type="Pfam" id="PF19291">
    <property type="entry name" value="TREH_N"/>
    <property type="match status" value="1"/>
</dbReference>
<keyword evidence="6" id="KW-0119">Carbohydrate metabolism</keyword>
<dbReference type="InterPro" id="IPR008928">
    <property type="entry name" value="6-hairpin_glycosidase_sf"/>
</dbReference>
<reference evidence="14 15" key="1">
    <citation type="submission" date="2019-03" db="EMBL/GenBank/DDBJ databases">
        <title>The genome sequence of Nitrosococcus wardiae strain D1FHST reveals the archetypal metabolic capacity of ammonia-oxidizing Gammaproteobacteria.</title>
        <authorList>
            <person name="Wang L."/>
            <person name="Lim C.K."/>
            <person name="Hanson T.E."/>
            <person name="Dang H."/>
            <person name="Klotz M.G."/>
        </authorList>
    </citation>
    <scope>NUCLEOTIDE SEQUENCE [LARGE SCALE GENOMIC DNA]</scope>
    <source>
        <strain evidence="14 15">D1FHS</strain>
    </source>
</reference>
<accession>A0A4P7BVH8</accession>
<dbReference type="Gene3D" id="1.50.10.10">
    <property type="match status" value="1"/>
</dbReference>
<feature type="domain" description="GH15-like" evidence="12">
    <location>
        <begin position="217"/>
        <end position="580"/>
    </location>
</feature>
<keyword evidence="15" id="KW-1185">Reference proteome</keyword>
<evidence type="ECO:0000256" key="3">
    <source>
        <dbReference type="ARBA" id="ARBA00012757"/>
    </source>
</evidence>
<dbReference type="OrthoDB" id="3902805at2"/>
<comment type="catalytic activity">
    <reaction evidence="1">
        <text>alpha,alpha-trehalose + H2O = alpha-D-glucose + beta-D-glucose</text>
        <dbReference type="Rhea" id="RHEA:32675"/>
        <dbReference type="ChEBI" id="CHEBI:15377"/>
        <dbReference type="ChEBI" id="CHEBI:15903"/>
        <dbReference type="ChEBI" id="CHEBI:16551"/>
        <dbReference type="ChEBI" id="CHEBI:17925"/>
        <dbReference type="EC" id="3.2.1.28"/>
    </reaction>
</comment>
<keyword evidence="7" id="KW-0326">Glycosidase</keyword>
<evidence type="ECO:0000256" key="10">
    <source>
        <dbReference type="ARBA" id="ARBA00053030"/>
    </source>
</evidence>
<evidence type="ECO:0000256" key="2">
    <source>
        <dbReference type="ARBA" id="ARBA00006188"/>
    </source>
</evidence>
<dbReference type="EMBL" id="CP038033">
    <property type="protein sequence ID" value="QBQ54023.1"/>
    <property type="molecule type" value="Genomic_DNA"/>
</dbReference>
<keyword evidence="5 14" id="KW-0378">Hydrolase</keyword>
<dbReference type="PANTHER" id="PTHR31616:SF0">
    <property type="entry name" value="GLUCAN 1,4-ALPHA-GLUCOSIDASE"/>
    <property type="match status" value="1"/>
</dbReference>
<evidence type="ECO:0000256" key="1">
    <source>
        <dbReference type="ARBA" id="ARBA00001576"/>
    </source>
</evidence>
<evidence type="ECO:0000256" key="5">
    <source>
        <dbReference type="ARBA" id="ARBA00022801"/>
    </source>
</evidence>
<dbReference type="Proteomes" id="UP000294325">
    <property type="component" value="Chromosome"/>
</dbReference>
<dbReference type="AlphaFoldDB" id="A0A4P7BVH8"/>
<evidence type="ECO:0000259" key="12">
    <source>
        <dbReference type="Pfam" id="PF00723"/>
    </source>
</evidence>
<evidence type="ECO:0000256" key="7">
    <source>
        <dbReference type="ARBA" id="ARBA00023295"/>
    </source>
</evidence>
<protein>
    <recommendedName>
        <fullName evidence="4">Trehalase</fullName>
        <ecNumber evidence="3">3.2.1.28</ecNumber>
    </recommendedName>
    <alternativeName>
        <fullName evidence="8">Alpha,alpha-trehalase</fullName>
    </alternativeName>
    <alternativeName>
        <fullName evidence="9">Alpha,alpha-trehalose glucohydrolase</fullName>
    </alternativeName>
</protein>
<dbReference type="Pfam" id="PF00723">
    <property type="entry name" value="Glyco_hydro_15"/>
    <property type="match status" value="1"/>
</dbReference>
<gene>
    <name evidence="14" type="ORF">E3U44_05520</name>
</gene>
<dbReference type="InterPro" id="IPR045582">
    <property type="entry name" value="Trehalase-like_N"/>
</dbReference>
<evidence type="ECO:0000256" key="4">
    <source>
        <dbReference type="ARBA" id="ARBA00019905"/>
    </source>
</evidence>
<name>A0A4P7BVH8_9GAMM</name>
<dbReference type="InterPro" id="IPR012341">
    <property type="entry name" value="6hp_glycosidase-like_sf"/>
</dbReference>
<sequence>MSKAIKDYALISDCRTAALISQQGSIDWLCLPRFDSEACFAALLGDREHGHWQIYPEGNVRMTRRRYRDGTMILETEYHTASGTVCLTDFMVMEGAVPQLMRLVKGVSGEVVMTVELFIRFDYGDLIPWTQIENGRLIAVAGPSTVQLTSSLPLAKPYPKMRQQFVIREGQWHHYCLLWSESHCKPSLPVDPLAALSDTQCWWRDWITRSNYRGPWRGAVERSLLTLRALIYEPTGGMVAAPTTSLPEHPGGVRNWDYRFCWLRDATMTLYALMNAGYRQEAYAWREWLLRAVAGEPEQMQIMYGLAGERRLSETEIPWLPGYAGSRPIRIGNAAYQQKQLDVYGEIMDAFHLARRAGIEPHEAGWKVQKALMDYLESHWDDPDEGIWEVRSARRDFVHSKIMAWVAFDRAIKAVEDFGLDGSLMRWKNTRQKIHEEICSQGFDSGLNAFVQSYGSKELDASLLMIPTLGFLPADDPRVQGTVKAIESQLVRNGFVYRYSSKEGIDGLPQGEGAFLACSFWLADNYILQGQKQRGIELFEKLLAIRNDVGLLSEQYDPEQKALLGNFPQAFSHVSLINTATNLTNQHGPALERKK</sequence>
<dbReference type="SUPFAM" id="SSF48208">
    <property type="entry name" value="Six-hairpin glycosidases"/>
    <property type="match status" value="1"/>
</dbReference>
<evidence type="ECO:0000256" key="9">
    <source>
        <dbReference type="ARBA" id="ARBA00031637"/>
    </source>
</evidence>
<proteinExistence type="inferred from homology"/>
<dbReference type="GO" id="GO:0005993">
    <property type="term" value="P:trehalose catabolic process"/>
    <property type="evidence" value="ECO:0007669"/>
    <property type="project" value="UniProtKB-ARBA"/>
</dbReference>
<dbReference type="InterPro" id="IPR011613">
    <property type="entry name" value="GH15-like"/>
</dbReference>
<comment type="cofactor">
    <cofactor evidence="10">
        <name>phosphate</name>
        <dbReference type="ChEBI" id="CHEBI:43474"/>
    </cofactor>
</comment>
<evidence type="ECO:0000256" key="6">
    <source>
        <dbReference type="ARBA" id="ARBA00023277"/>
    </source>
</evidence>
<dbReference type="RefSeq" id="WP_134357031.1">
    <property type="nucleotide sequence ID" value="NZ_CP038033.1"/>
</dbReference>
<evidence type="ECO:0000256" key="8">
    <source>
        <dbReference type="ARBA" id="ARBA00030473"/>
    </source>
</evidence>